<keyword evidence="2" id="KW-1185">Reference proteome</keyword>
<organism evidence="1 2">
    <name type="scientific">Planctomicrobium piriforme</name>
    <dbReference type="NCBI Taxonomy" id="1576369"/>
    <lineage>
        <taxon>Bacteria</taxon>
        <taxon>Pseudomonadati</taxon>
        <taxon>Planctomycetota</taxon>
        <taxon>Planctomycetia</taxon>
        <taxon>Planctomycetales</taxon>
        <taxon>Planctomycetaceae</taxon>
        <taxon>Planctomicrobium</taxon>
    </lineage>
</organism>
<name>A0A1I3B0V9_9PLAN</name>
<dbReference type="AlphaFoldDB" id="A0A1I3B0V9"/>
<sequence length="200" mass="22677">MTWGLKSGRVARSVAERMALPNVEAASLPLNPPRVIPKEPTRSKPHPDIVCHTNWHSIISRLSWVLAEHVSTTNIGWLELTKSRITIGVAVLLLSLMGYAELYRRSVTPFPIPVIDRKTHIRTEKVAALYCPFDNQPALATKAMRLFFGPAHVVDRRVRSRLWAGKPPVQLSEMEIMRIRNDVHIGFSVFEWEEALGRSK</sequence>
<evidence type="ECO:0000313" key="2">
    <source>
        <dbReference type="Proteomes" id="UP000199518"/>
    </source>
</evidence>
<reference evidence="2" key="1">
    <citation type="submission" date="2016-10" db="EMBL/GenBank/DDBJ databases">
        <authorList>
            <person name="Varghese N."/>
            <person name="Submissions S."/>
        </authorList>
    </citation>
    <scope>NUCLEOTIDE SEQUENCE [LARGE SCALE GENOMIC DNA]</scope>
    <source>
        <strain evidence="2">DSM 26348</strain>
    </source>
</reference>
<dbReference type="STRING" id="1576369.SAMN05421753_101163"/>
<accession>A0A1I3B0V9</accession>
<protein>
    <submittedName>
        <fullName evidence="1">Uncharacterized protein</fullName>
    </submittedName>
</protein>
<evidence type="ECO:0000313" key="1">
    <source>
        <dbReference type="EMBL" id="SFH55923.1"/>
    </source>
</evidence>
<proteinExistence type="predicted"/>
<dbReference type="Proteomes" id="UP000199518">
    <property type="component" value="Unassembled WGS sequence"/>
</dbReference>
<dbReference type="EMBL" id="FOQD01000001">
    <property type="protein sequence ID" value="SFH55923.1"/>
    <property type="molecule type" value="Genomic_DNA"/>
</dbReference>
<gene>
    <name evidence="1" type="ORF">SAMN05421753_101163</name>
</gene>